<dbReference type="Proteomes" id="UP001470230">
    <property type="component" value="Unassembled WGS sequence"/>
</dbReference>
<dbReference type="SUPFAM" id="SSF48403">
    <property type="entry name" value="Ankyrin repeat"/>
    <property type="match status" value="1"/>
</dbReference>
<comment type="caution">
    <text evidence="1">The sequence shown here is derived from an EMBL/GenBank/DDBJ whole genome shotgun (WGS) entry which is preliminary data.</text>
</comment>
<evidence type="ECO:0000313" key="1">
    <source>
        <dbReference type="EMBL" id="KAK8838964.1"/>
    </source>
</evidence>
<accession>A0ABR2GYF7</accession>
<dbReference type="PANTHER" id="PTHR24159:SF5">
    <property type="entry name" value="ANK_REP_REGION DOMAIN-CONTAINING PROTEIN"/>
    <property type="match status" value="1"/>
</dbReference>
<sequence>MNQQVLDSIWKLEELWTNAIQYIDSHESSDTNEEINFQKFIVFCKDRQIEKDKSKMKIIFHIISDYYHENNDNNDSKIVKITKIVSLFKQFFSEKEIFHIFISKKRLLLYFYENNIISKQSFQEEIINLYDEIDFLQYFCIELRQLNSKEFEYRIEMNCFKDFIEENDKNIQLFMERRRKYQNISKISEIIRKDSIDEFTSFISQSNLNLNSKIENSIFESVTKEVSLEDLTLIEYAAFFGSQSIFKFLLLSDVKITTDLFLCAIHGGNYEIIHLIENCKIKVNHNDYIRYYDEAIKCHQNEIAFYIEENYLKENIEISSIEISIAFHNIQMLIHILKNHSNCITKKKDFNIFFYNLCGFGYTEIVDSILKSIDYDILHEKDEKINQIIYF</sequence>
<organism evidence="1 2">
    <name type="scientific">Tritrichomonas musculus</name>
    <dbReference type="NCBI Taxonomy" id="1915356"/>
    <lineage>
        <taxon>Eukaryota</taxon>
        <taxon>Metamonada</taxon>
        <taxon>Parabasalia</taxon>
        <taxon>Tritrichomonadida</taxon>
        <taxon>Tritrichomonadidae</taxon>
        <taxon>Tritrichomonas</taxon>
    </lineage>
</organism>
<proteinExistence type="predicted"/>
<dbReference type="PANTHER" id="PTHR24159">
    <property type="match status" value="1"/>
</dbReference>
<dbReference type="EMBL" id="JAPFFF010000053">
    <property type="protein sequence ID" value="KAK8838964.1"/>
    <property type="molecule type" value="Genomic_DNA"/>
</dbReference>
<gene>
    <name evidence="1" type="ORF">M9Y10_032424</name>
</gene>
<evidence type="ECO:0000313" key="2">
    <source>
        <dbReference type="Proteomes" id="UP001470230"/>
    </source>
</evidence>
<dbReference type="InterPro" id="IPR036770">
    <property type="entry name" value="Ankyrin_rpt-contain_sf"/>
</dbReference>
<evidence type="ECO:0008006" key="3">
    <source>
        <dbReference type="Google" id="ProtNLM"/>
    </source>
</evidence>
<protein>
    <recommendedName>
        <fullName evidence="3">DUF3447 domain-containing protein</fullName>
    </recommendedName>
</protein>
<name>A0ABR2GYF7_9EUKA</name>
<keyword evidence="2" id="KW-1185">Reference proteome</keyword>
<reference evidence="1 2" key="1">
    <citation type="submission" date="2024-04" db="EMBL/GenBank/DDBJ databases">
        <title>Tritrichomonas musculus Genome.</title>
        <authorList>
            <person name="Alves-Ferreira E."/>
            <person name="Grigg M."/>
            <person name="Lorenzi H."/>
            <person name="Galac M."/>
        </authorList>
    </citation>
    <scope>NUCLEOTIDE SEQUENCE [LARGE SCALE GENOMIC DNA]</scope>
    <source>
        <strain evidence="1 2">EAF2021</strain>
    </source>
</reference>